<dbReference type="PANTHER" id="PTHR34385">
    <property type="entry name" value="D-ALANYL-D-ALANINE CARBOXYPEPTIDASE"/>
    <property type="match status" value="1"/>
</dbReference>
<gene>
    <name evidence="2" type="ORF">METZ01_LOCUS27913</name>
</gene>
<dbReference type="GO" id="GO:0006508">
    <property type="term" value="P:proteolysis"/>
    <property type="evidence" value="ECO:0007669"/>
    <property type="project" value="InterPro"/>
</dbReference>
<dbReference type="PANTHER" id="PTHR34385:SF1">
    <property type="entry name" value="PEPTIDOGLYCAN L-ALANYL-D-GLUTAMATE ENDOPEPTIDASE CWLK"/>
    <property type="match status" value="1"/>
</dbReference>
<dbReference type="EMBL" id="UINC01001232">
    <property type="protein sequence ID" value="SUZ75059.1"/>
    <property type="molecule type" value="Genomic_DNA"/>
</dbReference>
<dbReference type="GO" id="GO:0008233">
    <property type="term" value="F:peptidase activity"/>
    <property type="evidence" value="ECO:0007669"/>
    <property type="project" value="InterPro"/>
</dbReference>
<dbReference type="InterPro" id="IPR003709">
    <property type="entry name" value="VanY-like_core_dom"/>
</dbReference>
<dbReference type="InterPro" id="IPR052179">
    <property type="entry name" value="DD-CPase-like"/>
</dbReference>
<dbReference type="Pfam" id="PF02557">
    <property type="entry name" value="VanY"/>
    <property type="match status" value="1"/>
</dbReference>
<dbReference type="Gene3D" id="3.30.1380.10">
    <property type="match status" value="1"/>
</dbReference>
<proteinExistence type="predicted"/>
<evidence type="ECO:0000259" key="1">
    <source>
        <dbReference type="Pfam" id="PF02557"/>
    </source>
</evidence>
<protein>
    <recommendedName>
        <fullName evidence="1">D-alanyl-D-alanine carboxypeptidase-like core domain-containing protein</fullName>
    </recommendedName>
</protein>
<evidence type="ECO:0000313" key="2">
    <source>
        <dbReference type="EMBL" id="SUZ75059.1"/>
    </source>
</evidence>
<reference evidence="2" key="1">
    <citation type="submission" date="2018-05" db="EMBL/GenBank/DDBJ databases">
        <authorList>
            <person name="Lanie J.A."/>
            <person name="Ng W.-L."/>
            <person name="Kazmierczak K.M."/>
            <person name="Andrzejewski T.M."/>
            <person name="Davidsen T.M."/>
            <person name="Wayne K.J."/>
            <person name="Tettelin H."/>
            <person name="Glass J.I."/>
            <person name="Rusch D."/>
            <person name="Podicherti R."/>
            <person name="Tsui H.-C.T."/>
            <person name="Winkler M.E."/>
        </authorList>
    </citation>
    <scope>NUCLEOTIDE SEQUENCE</scope>
</reference>
<organism evidence="2">
    <name type="scientific">marine metagenome</name>
    <dbReference type="NCBI Taxonomy" id="408172"/>
    <lineage>
        <taxon>unclassified sequences</taxon>
        <taxon>metagenomes</taxon>
        <taxon>ecological metagenomes</taxon>
    </lineage>
</organism>
<dbReference type="InterPro" id="IPR009045">
    <property type="entry name" value="Zn_M74/Hedgehog-like"/>
</dbReference>
<name>A0A381Q9G6_9ZZZZ</name>
<dbReference type="SUPFAM" id="SSF55166">
    <property type="entry name" value="Hedgehog/DD-peptidase"/>
    <property type="match status" value="1"/>
</dbReference>
<accession>A0A381Q9G6</accession>
<feature type="domain" description="D-alanyl-D-alanine carboxypeptidase-like core" evidence="1">
    <location>
        <begin position="30"/>
        <end position="175"/>
    </location>
</feature>
<dbReference type="AlphaFoldDB" id="A0A381Q9G6"/>
<dbReference type="CDD" id="cd14847">
    <property type="entry name" value="DD-carboxypeptidase_like"/>
    <property type="match status" value="1"/>
</dbReference>
<sequence>MFCNINFSQNSMNLDILQGIKNPNLVGDTIKLEKNTFNAFNKMQIAAKKDGVDLKIASAHRGYDRQKLIWNTKFKKFTTEFNLKPSQVVYEIIRFSTIPGTSRHHWGTEIDIIDNNYPDEEDVLISKKFEKDGIFFKVKNWLNINSEKFGFYITYNNDPKRKGFEHEPWHYSYAPISKKMLSLFLKSDLKKVIKKEEIKGSEYFTDDFIEKYKKEYILDINKDLK</sequence>